<evidence type="ECO:0000313" key="2">
    <source>
        <dbReference type="Proteomes" id="UP000294166"/>
    </source>
</evidence>
<protein>
    <submittedName>
        <fullName evidence="1">Uncharacterized protein</fullName>
    </submittedName>
</protein>
<evidence type="ECO:0000313" key="1">
    <source>
        <dbReference type="EMBL" id="RYU62730.1"/>
    </source>
</evidence>
<keyword evidence="2" id="KW-1185">Reference proteome</keyword>
<proteinExistence type="predicted"/>
<dbReference type="RefSeq" id="WP_130066621.1">
    <property type="nucleotide sequence ID" value="NZ_SEZN01000030.1"/>
</dbReference>
<gene>
    <name evidence="1" type="ORF">ERW53_15090</name>
</gene>
<dbReference type="Proteomes" id="UP000294166">
    <property type="component" value="Unassembled WGS sequence"/>
</dbReference>
<accession>A0ABY0I7R3</accession>
<dbReference type="EMBL" id="SEZN01000030">
    <property type="protein sequence ID" value="RYU62730.1"/>
    <property type="molecule type" value="Genomic_DNA"/>
</dbReference>
<name>A0ABY0I7R3_9GAMM</name>
<reference evidence="1 2" key="1">
    <citation type="submission" date="2019-02" db="EMBL/GenBank/DDBJ databases">
        <title>Genome sequences of Aliivibrio finisterrensis strains from farmed Atlantic salmon.</title>
        <authorList>
            <person name="Bowman J.P."/>
        </authorList>
    </citation>
    <scope>NUCLEOTIDE SEQUENCE [LARGE SCALE GENOMIC DNA]</scope>
    <source>
        <strain evidence="1 2">A21</strain>
    </source>
</reference>
<sequence>MASVAEILTSKYNQDISKSNFGLAGYNIYKHPKGMQLQLKYNDKNLKKYVIIAKVKIKDNMPETISNFIEMYGSADLKNGKYKITPEIFNKLCQQHKKYNELIIDCNVEQSRSQVVIERAGIRKNISKMALSIHVVADIVEKLSVSKCLTALEAQDLWQAMYRIEQALTAYKMPSELFQNMLFYNEAKKKEISNKFVTAYVIGSIDNAKRFLPYRSDLDGFGVGANKKSISNNKSLIDSYMNRLDGI</sequence>
<organism evidence="1 2">
    <name type="scientific">Aliivibrio finisterrensis</name>
    <dbReference type="NCBI Taxonomy" id="511998"/>
    <lineage>
        <taxon>Bacteria</taxon>
        <taxon>Pseudomonadati</taxon>
        <taxon>Pseudomonadota</taxon>
        <taxon>Gammaproteobacteria</taxon>
        <taxon>Vibrionales</taxon>
        <taxon>Vibrionaceae</taxon>
        <taxon>Aliivibrio</taxon>
    </lineage>
</organism>
<comment type="caution">
    <text evidence="1">The sequence shown here is derived from an EMBL/GenBank/DDBJ whole genome shotgun (WGS) entry which is preliminary data.</text>
</comment>